<evidence type="ECO:0000259" key="5">
    <source>
        <dbReference type="Pfam" id="PF20464"/>
    </source>
</evidence>
<dbReference type="InterPro" id="IPR046816">
    <property type="entry name" value="MmeI_Mtase"/>
</dbReference>
<evidence type="ECO:0000259" key="9">
    <source>
        <dbReference type="Pfam" id="PF20473"/>
    </source>
</evidence>
<dbReference type="Pfam" id="PF20465">
    <property type="entry name" value="MmeI_hel"/>
    <property type="match status" value="1"/>
</dbReference>
<dbReference type="SUPFAM" id="SSF53335">
    <property type="entry name" value="S-adenosyl-L-methionine-dependent methyltransferases"/>
    <property type="match status" value="1"/>
</dbReference>
<evidence type="ECO:0000256" key="2">
    <source>
        <dbReference type="ARBA" id="ARBA00022603"/>
    </source>
</evidence>
<dbReference type="Proteomes" id="UP000639859">
    <property type="component" value="Unassembled WGS sequence"/>
</dbReference>
<dbReference type="InterPro" id="IPR046817">
    <property type="entry name" value="MmeI_N"/>
</dbReference>
<dbReference type="Gene3D" id="3.40.50.150">
    <property type="entry name" value="Vaccinia Virus protein VP39"/>
    <property type="match status" value="1"/>
</dbReference>
<reference evidence="10 11" key="1">
    <citation type="submission" date="2020-11" db="EMBL/GenBank/DDBJ databases">
        <title>genome sequence of strain KACC 18849.</title>
        <authorList>
            <person name="Gao J."/>
            <person name="Zhang X."/>
        </authorList>
    </citation>
    <scope>NUCLEOTIDE SEQUENCE [LARGE SCALE GENOMIC DNA]</scope>
    <source>
        <strain evidence="10 11">KACC 18849</strain>
    </source>
</reference>
<feature type="domain" description="MmeI-like target recognition" evidence="7">
    <location>
        <begin position="631"/>
        <end position="833"/>
    </location>
</feature>
<dbReference type="Pfam" id="PF20466">
    <property type="entry name" value="MmeI_TRD"/>
    <property type="match status" value="1"/>
</dbReference>
<dbReference type="PANTHER" id="PTHR33841:SF1">
    <property type="entry name" value="DNA METHYLTRANSFERASE A"/>
    <property type="match status" value="1"/>
</dbReference>
<gene>
    <name evidence="10" type="ORF">I4Q42_14505</name>
</gene>
<keyword evidence="11" id="KW-1185">Reference proteome</keyword>
<dbReference type="InterPro" id="IPR046818">
    <property type="entry name" value="MmeI_C"/>
</dbReference>
<organism evidence="10 11">
    <name type="scientific">Caulobacter hibisci</name>
    <dbReference type="NCBI Taxonomy" id="2035993"/>
    <lineage>
        <taxon>Bacteria</taxon>
        <taxon>Pseudomonadati</taxon>
        <taxon>Pseudomonadota</taxon>
        <taxon>Alphaproteobacteria</taxon>
        <taxon>Caulobacterales</taxon>
        <taxon>Caulobacteraceae</taxon>
        <taxon>Caulobacter</taxon>
    </lineage>
</organism>
<keyword evidence="2 10" id="KW-0489">Methyltransferase</keyword>
<evidence type="ECO:0000259" key="7">
    <source>
        <dbReference type="Pfam" id="PF20466"/>
    </source>
</evidence>
<feature type="domain" description="MmeI-like DNA-methyltransferase" evidence="9">
    <location>
        <begin position="343"/>
        <end position="601"/>
    </location>
</feature>
<dbReference type="EMBL" id="JADWOX010000009">
    <property type="protein sequence ID" value="MBI1684881.1"/>
    <property type="molecule type" value="Genomic_DNA"/>
</dbReference>
<dbReference type="PANTHER" id="PTHR33841">
    <property type="entry name" value="DNA METHYLTRANSFERASE YEEA-RELATED"/>
    <property type="match status" value="1"/>
</dbReference>
<dbReference type="InterPro" id="IPR046820">
    <property type="entry name" value="MmeI_TRD"/>
</dbReference>
<feature type="domain" description="MmeI-like C-terminal" evidence="8">
    <location>
        <begin position="835"/>
        <end position="914"/>
    </location>
</feature>
<evidence type="ECO:0000256" key="3">
    <source>
        <dbReference type="ARBA" id="ARBA00022679"/>
    </source>
</evidence>
<feature type="domain" description="MmeI-like helicase spacer" evidence="6">
    <location>
        <begin position="180"/>
        <end position="258"/>
    </location>
</feature>
<proteinExistence type="predicted"/>
<dbReference type="InterPro" id="IPR046819">
    <property type="entry name" value="MmeI_hel"/>
</dbReference>
<feature type="domain" description="MmeI-like N-terminal" evidence="5">
    <location>
        <begin position="11"/>
        <end position="172"/>
    </location>
</feature>
<comment type="caution">
    <text evidence="10">The sequence shown here is derived from an EMBL/GenBank/DDBJ whole genome shotgun (WGS) entry which is preliminary data.</text>
</comment>
<dbReference type="InterPro" id="IPR029063">
    <property type="entry name" value="SAM-dependent_MTases_sf"/>
</dbReference>
<evidence type="ECO:0000259" key="6">
    <source>
        <dbReference type="Pfam" id="PF20465"/>
    </source>
</evidence>
<dbReference type="Pfam" id="PF20473">
    <property type="entry name" value="MmeI_Mtase"/>
    <property type="match status" value="1"/>
</dbReference>
<evidence type="ECO:0000259" key="8">
    <source>
        <dbReference type="Pfam" id="PF20467"/>
    </source>
</evidence>
<evidence type="ECO:0000313" key="10">
    <source>
        <dbReference type="EMBL" id="MBI1684881.1"/>
    </source>
</evidence>
<dbReference type="GO" id="GO:0032259">
    <property type="term" value="P:methylation"/>
    <property type="evidence" value="ECO:0007669"/>
    <property type="project" value="UniProtKB-KW"/>
</dbReference>
<dbReference type="GO" id="GO:0008168">
    <property type="term" value="F:methyltransferase activity"/>
    <property type="evidence" value="ECO:0007669"/>
    <property type="project" value="UniProtKB-KW"/>
</dbReference>
<dbReference type="InterPro" id="IPR050953">
    <property type="entry name" value="N4_N6_ade-DNA_methylase"/>
</dbReference>
<evidence type="ECO:0000313" key="11">
    <source>
        <dbReference type="Proteomes" id="UP000639859"/>
    </source>
</evidence>
<protein>
    <recommendedName>
        <fullName evidence="1">site-specific DNA-methyltransferase (adenine-specific)</fullName>
        <ecNumber evidence="1">2.1.1.72</ecNumber>
    </recommendedName>
</protein>
<sequence>MRLSWNEIRARAADFAREWADAHYEKGETQSFYNDFFEVFGVRRRKVATFEESVRLLGEKRGFIDLFWKSVLLVEQKSAGRDLVRARKQAHDYFPGLKDHELPRYILLCDFQFFELIDLDTREETRFALADLPAHVEAFGFIVGVEKRVFQDQDPVNIIAAELMGKLHDALKPTYDGAPLERLLVRLLFCLFADDTGIFPERGMLETYLRDRTASDGSDLGPKLNLIFQTLNTPEDAAWRKGLDEDLNLFPYVNGDLFREVLPIANFNTAMRDRLIEACGFSWEKISPAIFGALFQSVMNARERRAKGAHYTTEKNILKVIEPLFLDDLRGELSRIKGMKRGREAALRAFQDKLAGLNLFDPACGCGNFLIIAYRELRALEIEVLKALYPTGQRELEAAALSKVDVDQFYGIEVDEFPARIAETAMWMMDHIMNNRLSLEFGQVFARIPLKAAPHIVHGDALETDWAGILAPERCSYVFGNPPFVGQSFQTPAQRVQMKRVIGADSGRGGSLDYVGAWFIKAGDYLRNSSARIGFVSTNSITQGEQVAQLWPLLFQRYGLEIAFAHRTFAWGSDARGKAHVHVVVIGLVKRGEAPAERRLFSYDDINGNPDETRHSVLSPYLFDASALGDPHLVVREARLPIGLMPSLRMGSKIVDDGHYIFTPDEKRAFLAAEPEAAPLFRRLVGAVEFINGIERWILRLDNVEPQTIRRLPLVAERVAAVRAYRSKSQKSKTRELADQPTKFEVTTIPERPFLAIPKVSSERREYLPIGWLEPPTLPSQLVQTLVDATPWQFGLLTSNMHMAWMRHIGGRLKSDYQYSIGLVYNAFPWPTLTEADKSRLNGLAQAVLDARAAHPGATLADLYDPDVMPADLRRAHRALDQAVGRLYRKAPFDSDRERVEHLFTLYEKMTAGLLVAPSKSKRRKKADA</sequence>
<evidence type="ECO:0000256" key="4">
    <source>
        <dbReference type="ARBA" id="ARBA00047942"/>
    </source>
</evidence>
<dbReference type="EC" id="2.1.1.72" evidence="1"/>
<accession>A0ABS0SZ20</accession>
<dbReference type="RefSeq" id="WP_198576793.1">
    <property type="nucleotide sequence ID" value="NZ_JADWOX010000009.1"/>
</dbReference>
<dbReference type="Pfam" id="PF20467">
    <property type="entry name" value="MmeI_C"/>
    <property type="match status" value="1"/>
</dbReference>
<evidence type="ECO:0000256" key="1">
    <source>
        <dbReference type="ARBA" id="ARBA00011900"/>
    </source>
</evidence>
<dbReference type="Pfam" id="PF20464">
    <property type="entry name" value="MmeI_N"/>
    <property type="match status" value="1"/>
</dbReference>
<comment type="catalytic activity">
    <reaction evidence="4">
        <text>a 2'-deoxyadenosine in DNA + S-adenosyl-L-methionine = an N(6)-methyl-2'-deoxyadenosine in DNA + S-adenosyl-L-homocysteine + H(+)</text>
        <dbReference type="Rhea" id="RHEA:15197"/>
        <dbReference type="Rhea" id="RHEA-COMP:12418"/>
        <dbReference type="Rhea" id="RHEA-COMP:12419"/>
        <dbReference type="ChEBI" id="CHEBI:15378"/>
        <dbReference type="ChEBI" id="CHEBI:57856"/>
        <dbReference type="ChEBI" id="CHEBI:59789"/>
        <dbReference type="ChEBI" id="CHEBI:90615"/>
        <dbReference type="ChEBI" id="CHEBI:90616"/>
        <dbReference type="EC" id="2.1.1.72"/>
    </reaction>
</comment>
<name>A0ABS0SZ20_9CAUL</name>
<keyword evidence="3" id="KW-0808">Transferase</keyword>